<dbReference type="EMBL" id="CAAHFG010000003">
    <property type="protein sequence ID" value="VGO16192.1"/>
    <property type="molecule type" value="Genomic_DNA"/>
</dbReference>
<dbReference type="SMART" id="SM00564">
    <property type="entry name" value="PQQ"/>
    <property type="match status" value="5"/>
</dbReference>
<dbReference type="InterPro" id="IPR018391">
    <property type="entry name" value="PQQ_b-propeller_rpt"/>
</dbReference>
<evidence type="ECO:0000259" key="1">
    <source>
        <dbReference type="Pfam" id="PF13360"/>
    </source>
</evidence>
<dbReference type="Proteomes" id="UP000366872">
    <property type="component" value="Unassembled WGS sequence"/>
</dbReference>
<dbReference type="PANTHER" id="PTHR34512:SF30">
    <property type="entry name" value="OUTER MEMBRANE PROTEIN ASSEMBLY FACTOR BAMB"/>
    <property type="match status" value="1"/>
</dbReference>
<sequence length="423" mass="46125">MLRLNGDDMKQTVLILLATAMAALGGDWMQWRGPELNGTCSAKNLPASWSVESGENVAWTCDLPGTGQSTPVITGDRIFLTTSDDNQLHAVCIDRKSGRIAWKKKVGQGREMPRGGNAAHPSAVTDGKTVCFLYGQGTLVAFTLDGKQLWEKELEKEYGRLATKFGFSSSPLLHSGTLYLPLLYLAGKNDPTAKNGTTLLAIDLLTGKTLWEADRPTPATKESLDSYITPVLGKQGIILTGADLVTSHDPKNGKVQWEFDVAKGNRKTNWRIISSPVQADDLTVTAYPRGRTLVALKPGGGKRWDYEGYVPDVCTPAYGDGLLYVLDGVKRYLTCINAQNGREEWQEKIPSDKGFFASPLVADGKVYMLNLNGEVFVYAAGRKPKLLEQFMMGADNSAASIVAVDDALYIRLPNKLICARNTK</sequence>
<reference evidence="2 3" key="1">
    <citation type="submission" date="2019-04" db="EMBL/GenBank/DDBJ databases">
        <authorList>
            <person name="Van Vliet M D."/>
        </authorList>
    </citation>
    <scope>NUCLEOTIDE SEQUENCE [LARGE SCALE GENOMIC DNA]</scope>
    <source>
        <strain evidence="2 3">F1</strain>
    </source>
</reference>
<dbReference type="SUPFAM" id="SSF50998">
    <property type="entry name" value="Quinoprotein alcohol dehydrogenase-like"/>
    <property type="match status" value="1"/>
</dbReference>
<evidence type="ECO:0000313" key="2">
    <source>
        <dbReference type="EMBL" id="VGO16192.1"/>
    </source>
</evidence>
<dbReference type="Pfam" id="PF13360">
    <property type="entry name" value="PQQ_2"/>
    <property type="match status" value="2"/>
</dbReference>
<protein>
    <submittedName>
        <fullName evidence="2">Polyvinylalcohol dehydrogenase</fullName>
    </submittedName>
</protein>
<feature type="domain" description="Pyrrolo-quinoline quinone repeat" evidence="1">
    <location>
        <begin position="49"/>
        <end position="157"/>
    </location>
</feature>
<dbReference type="PANTHER" id="PTHR34512">
    <property type="entry name" value="CELL SURFACE PROTEIN"/>
    <property type="match status" value="1"/>
</dbReference>
<dbReference type="AlphaFoldDB" id="A0A6C2U7V8"/>
<organism evidence="2 3">
    <name type="scientific">Pontiella desulfatans</name>
    <dbReference type="NCBI Taxonomy" id="2750659"/>
    <lineage>
        <taxon>Bacteria</taxon>
        <taxon>Pseudomonadati</taxon>
        <taxon>Kiritimatiellota</taxon>
        <taxon>Kiritimatiellia</taxon>
        <taxon>Kiritimatiellales</taxon>
        <taxon>Pontiellaceae</taxon>
        <taxon>Pontiella</taxon>
    </lineage>
</organism>
<dbReference type="Gene3D" id="2.130.10.10">
    <property type="entry name" value="YVTN repeat-like/Quinoprotein amine dehydrogenase"/>
    <property type="match status" value="1"/>
</dbReference>
<keyword evidence="3" id="KW-1185">Reference proteome</keyword>
<dbReference type="InterPro" id="IPR011047">
    <property type="entry name" value="Quinoprotein_ADH-like_sf"/>
</dbReference>
<gene>
    <name evidence="2" type="primary">pvaA</name>
    <name evidence="2" type="ORF">PDESU_04782</name>
</gene>
<name>A0A6C2U7V8_PONDE</name>
<dbReference type="InterPro" id="IPR015943">
    <property type="entry name" value="WD40/YVTN_repeat-like_dom_sf"/>
</dbReference>
<accession>A0A6C2U7V8</accession>
<dbReference type="InterPro" id="IPR002372">
    <property type="entry name" value="PQQ_rpt_dom"/>
</dbReference>
<proteinExistence type="predicted"/>
<feature type="domain" description="Pyrrolo-quinoline quinone repeat" evidence="1">
    <location>
        <begin position="194"/>
        <end position="304"/>
    </location>
</feature>
<evidence type="ECO:0000313" key="3">
    <source>
        <dbReference type="Proteomes" id="UP000366872"/>
    </source>
</evidence>